<dbReference type="RefSeq" id="WP_064115094.1">
    <property type="nucleotide sequence ID" value="NZ_CAAAIY010000001.1"/>
</dbReference>
<dbReference type="AlphaFoldDB" id="A0A0W0RSL5"/>
<dbReference type="PANTHER" id="PTHR46743">
    <property type="entry name" value="TEICHOIC ACIDS EXPORT ATP-BINDING PROTEIN TAGH"/>
    <property type="match status" value="1"/>
</dbReference>
<dbReference type="PROSITE" id="PS50893">
    <property type="entry name" value="ABC_TRANSPORTER_2"/>
    <property type="match status" value="1"/>
</dbReference>
<dbReference type="InterPro" id="IPR003439">
    <property type="entry name" value="ABC_transporter-like_ATP-bd"/>
</dbReference>
<dbReference type="GO" id="GO:0016020">
    <property type="term" value="C:membrane"/>
    <property type="evidence" value="ECO:0007669"/>
    <property type="project" value="InterPro"/>
</dbReference>
<dbReference type="PATRIC" id="fig|447.4.peg.1591"/>
<dbReference type="InterPro" id="IPR015860">
    <property type="entry name" value="ABC_transpr_TagH-like"/>
</dbReference>
<dbReference type="Proteomes" id="UP000054695">
    <property type="component" value="Unassembled WGS sequence"/>
</dbReference>
<dbReference type="InterPro" id="IPR029439">
    <property type="entry name" value="Wzt_C"/>
</dbReference>
<dbReference type="STRING" id="447.Lboz_1489"/>
<evidence type="ECO:0000313" key="7">
    <source>
        <dbReference type="Proteomes" id="UP000054695"/>
    </source>
</evidence>
<feature type="domain" description="ABC transporter" evidence="5">
    <location>
        <begin position="41"/>
        <end position="262"/>
    </location>
</feature>
<evidence type="ECO:0000256" key="3">
    <source>
        <dbReference type="ARBA" id="ARBA00022741"/>
    </source>
</evidence>
<dbReference type="OrthoDB" id="9778870at2"/>
<dbReference type="PANTHER" id="PTHR46743:SF2">
    <property type="entry name" value="TEICHOIC ACIDS EXPORT ATP-BINDING PROTEIN TAGH"/>
    <property type="match status" value="1"/>
</dbReference>
<evidence type="ECO:0000256" key="4">
    <source>
        <dbReference type="ARBA" id="ARBA00022840"/>
    </source>
</evidence>
<dbReference type="InterPro" id="IPR027417">
    <property type="entry name" value="P-loop_NTPase"/>
</dbReference>
<evidence type="ECO:0000256" key="2">
    <source>
        <dbReference type="ARBA" id="ARBA00022448"/>
    </source>
</evidence>
<organism evidence="6 7">
    <name type="scientific">Legionella bozemanae</name>
    <name type="common">Fluoribacter bozemanae</name>
    <dbReference type="NCBI Taxonomy" id="447"/>
    <lineage>
        <taxon>Bacteria</taxon>
        <taxon>Pseudomonadati</taxon>
        <taxon>Pseudomonadota</taxon>
        <taxon>Gammaproteobacteria</taxon>
        <taxon>Legionellales</taxon>
        <taxon>Legionellaceae</taxon>
        <taxon>Legionella</taxon>
    </lineage>
</organism>
<keyword evidence="2" id="KW-0813">Transport</keyword>
<proteinExistence type="inferred from homology"/>
<dbReference type="CDD" id="cd03220">
    <property type="entry name" value="ABC_KpsT_Wzt"/>
    <property type="match status" value="1"/>
</dbReference>
<name>A0A0W0RSL5_LEGBO</name>
<dbReference type="SMART" id="SM00382">
    <property type="entry name" value="AAA"/>
    <property type="match status" value="1"/>
</dbReference>
<dbReference type="InterPro" id="IPR003593">
    <property type="entry name" value="AAA+_ATPase"/>
</dbReference>
<dbReference type="SUPFAM" id="SSF52540">
    <property type="entry name" value="P-loop containing nucleoside triphosphate hydrolases"/>
    <property type="match status" value="1"/>
</dbReference>
<dbReference type="InterPro" id="IPR050683">
    <property type="entry name" value="Bact_Polysacc_Export_ATP-bd"/>
</dbReference>
<dbReference type="GO" id="GO:0140359">
    <property type="term" value="F:ABC-type transporter activity"/>
    <property type="evidence" value="ECO:0007669"/>
    <property type="project" value="InterPro"/>
</dbReference>
<protein>
    <submittedName>
        <fullName evidence="6">ABC transporter of LPS O-antigen</fullName>
    </submittedName>
</protein>
<dbReference type="EMBL" id="LNXU01000017">
    <property type="protein sequence ID" value="KTC74049.1"/>
    <property type="molecule type" value="Genomic_DNA"/>
</dbReference>
<dbReference type="PROSITE" id="PS00211">
    <property type="entry name" value="ABC_TRANSPORTER_1"/>
    <property type="match status" value="1"/>
</dbReference>
<keyword evidence="7" id="KW-1185">Reference proteome</keyword>
<dbReference type="GO" id="GO:0016887">
    <property type="term" value="F:ATP hydrolysis activity"/>
    <property type="evidence" value="ECO:0007669"/>
    <property type="project" value="InterPro"/>
</dbReference>
<comment type="similarity">
    <text evidence="1">Belongs to the ABC transporter superfamily.</text>
</comment>
<keyword evidence="4" id="KW-0067">ATP-binding</keyword>
<dbReference type="GO" id="GO:0005524">
    <property type="term" value="F:ATP binding"/>
    <property type="evidence" value="ECO:0007669"/>
    <property type="project" value="UniProtKB-KW"/>
</dbReference>
<dbReference type="Pfam" id="PF14524">
    <property type="entry name" value="Wzt_C"/>
    <property type="match status" value="1"/>
</dbReference>
<gene>
    <name evidence="6" type="primary">wzt</name>
    <name evidence="6" type="ORF">Lboz_1489</name>
</gene>
<reference evidence="6 7" key="1">
    <citation type="submission" date="2015-11" db="EMBL/GenBank/DDBJ databases">
        <title>Genomic analysis of 38 Legionella species identifies large and diverse effector repertoires.</title>
        <authorList>
            <person name="Burstein D."/>
            <person name="Amaro F."/>
            <person name="Zusman T."/>
            <person name="Lifshitz Z."/>
            <person name="Cohen O."/>
            <person name="Gilbert J.A."/>
            <person name="Pupko T."/>
            <person name="Shuman H.A."/>
            <person name="Segal G."/>
        </authorList>
    </citation>
    <scope>NUCLEOTIDE SEQUENCE [LARGE SCALE GENOMIC DNA]</scope>
    <source>
        <strain evidence="6 7">WIGA</strain>
    </source>
</reference>
<evidence type="ECO:0000256" key="1">
    <source>
        <dbReference type="ARBA" id="ARBA00005417"/>
    </source>
</evidence>
<dbReference type="Gene3D" id="3.40.50.300">
    <property type="entry name" value="P-loop containing nucleotide triphosphate hydrolases"/>
    <property type="match status" value="1"/>
</dbReference>
<sequence>MTSEIVIDVVNVSKRYESYSKPQDRLKQALMSGLCQTGASLGIVKNKKPTYYQEFWALQNVSVQVRKGETLGIIGRNGSGKSTLLQIIAGILTPTSGNVIAKGRLAALLELGSGFNPEFTGKENIFLNGYILGLNQTEIQQRYEQIVEFADIGDFINQPVKTYSSGMFVRLAFAVQAHVNADIVIIDEALAVGDIFFRQKCYAHLEKLKESGTVILLVSHSMNEIEQHCERAILLENGKSFFLGNAVEATKHYYLLHQPTRQEAQQPTVNQLVSEQHIQKVNTNKTDIWDDNSIFIDASQLSQVTNHMAKCTRYVLCDNSGNPCTRFSQGDIAVFYYEFLLLQAIAIPLGGIVIRNDKGIIVHGKGSLEHDVDVSLEQFKAGTLIRCQQKITLKLQPGEYSFELGLASVNPKSYKDKSFLNHDELFSKIMRICHLPDVGILSIKMRTGDRVGSQLTHHGIADLPGEFMFTFSKCDAELFLPQRTETTAI</sequence>
<accession>A0A0W0RSL5</accession>
<evidence type="ECO:0000313" key="6">
    <source>
        <dbReference type="EMBL" id="KTC74049.1"/>
    </source>
</evidence>
<dbReference type="Gene3D" id="2.70.50.60">
    <property type="entry name" value="abc- transporter (atp binding component) like domain"/>
    <property type="match status" value="1"/>
</dbReference>
<dbReference type="InterPro" id="IPR017871">
    <property type="entry name" value="ABC_transporter-like_CS"/>
</dbReference>
<dbReference type="CDD" id="cd10147">
    <property type="entry name" value="Wzt_C-like"/>
    <property type="match status" value="1"/>
</dbReference>
<evidence type="ECO:0000259" key="5">
    <source>
        <dbReference type="PROSITE" id="PS50893"/>
    </source>
</evidence>
<dbReference type="Pfam" id="PF00005">
    <property type="entry name" value="ABC_tran"/>
    <property type="match status" value="1"/>
</dbReference>
<keyword evidence="3" id="KW-0547">Nucleotide-binding</keyword>
<comment type="caution">
    <text evidence="6">The sequence shown here is derived from an EMBL/GenBank/DDBJ whole genome shotgun (WGS) entry which is preliminary data.</text>
</comment>